<dbReference type="PANTHER" id="PTHR43798:SF33">
    <property type="entry name" value="HYDROLASE, PUTATIVE (AFU_ORTHOLOGUE AFUA_2G14860)-RELATED"/>
    <property type="match status" value="1"/>
</dbReference>
<feature type="transmembrane region" description="Helical" evidence="3">
    <location>
        <begin position="29"/>
        <end position="46"/>
    </location>
</feature>
<name>A0AAN4VXM3_9BACT</name>
<dbReference type="InterPro" id="IPR002410">
    <property type="entry name" value="Peptidase_S33"/>
</dbReference>
<dbReference type="GO" id="GO:0006508">
    <property type="term" value="P:proteolysis"/>
    <property type="evidence" value="ECO:0007669"/>
    <property type="project" value="InterPro"/>
</dbReference>
<dbReference type="Gene3D" id="3.40.50.1820">
    <property type="entry name" value="alpha/beta hydrolase"/>
    <property type="match status" value="1"/>
</dbReference>
<keyword evidence="2" id="KW-0378">Hydrolase</keyword>
<dbReference type="Pfam" id="PF00561">
    <property type="entry name" value="Abhydrolase_1"/>
    <property type="match status" value="1"/>
</dbReference>
<comment type="similarity">
    <text evidence="1">Belongs to the peptidase S33 family.</text>
</comment>
<dbReference type="SUPFAM" id="SSF53474">
    <property type="entry name" value="alpha/beta-Hydrolases"/>
    <property type="match status" value="1"/>
</dbReference>
<evidence type="ECO:0000313" key="5">
    <source>
        <dbReference type="EMBL" id="GJM60660.1"/>
    </source>
</evidence>
<protein>
    <recommendedName>
        <fullName evidence="4">AB hydrolase-1 domain-containing protein</fullName>
    </recommendedName>
</protein>
<proteinExistence type="inferred from homology"/>
<dbReference type="PRINTS" id="PR00793">
    <property type="entry name" value="PROAMNOPTASE"/>
</dbReference>
<organism evidence="5 6">
    <name type="scientific">Persicobacter diffluens</name>
    <dbReference type="NCBI Taxonomy" id="981"/>
    <lineage>
        <taxon>Bacteria</taxon>
        <taxon>Pseudomonadati</taxon>
        <taxon>Bacteroidota</taxon>
        <taxon>Cytophagia</taxon>
        <taxon>Cytophagales</taxon>
        <taxon>Persicobacteraceae</taxon>
        <taxon>Persicobacter</taxon>
    </lineage>
</organism>
<keyword evidence="6" id="KW-1185">Reference proteome</keyword>
<keyword evidence="3" id="KW-1133">Transmembrane helix</keyword>
<reference evidence="5 6" key="1">
    <citation type="submission" date="2021-12" db="EMBL/GenBank/DDBJ databases">
        <title>Genome sequencing of bacteria with rrn-lacking chromosome and rrn-plasmid.</title>
        <authorList>
            <person name="Anda M."/>
            <person name="Iwasaki W."/>
        </authorList>
    </citation>
    <scope>NUCLEOTIDE SEQUENCE [LARGE SCALE GENOMIC DNA]</scope>
    <source>
        <strain evidence="5 6">NBRC 15940</strain>
    </source>
</reference>
<evidence type="ECO:0000259" key="4">
    <source>
        <dbReference type="Pfam" id="PF00561"/>
    </source>
</evidence>
<evidence type="ECO:0000313" key="6">
    <source>
        <dbReference type="Proteomes" id="UP001310022"/>
    </source>
</evidence>
<dbReference type="AlphaFoldDB" id="A0AAN4VXM3"/>
<dbReference type="GO" id="GO:0016020">
    <property type="term" value="C:membrane"/>
    <property type="evidence" value="ECO:0007669"/>
    <property type="project" value="TreeGrafter"/>
</dbReference>
<keyword evidence="3" id="KW-0812">Transmembrane</keyword>
<gene>
    <name evidence="5" type="ORF">PEDI_12120</name>
</gene>
<dbReference type="EMBL" id="BQKE01000001">
    <property type="protein sequence ID" value="GJM60660.1"/>
    <property type="molecule type" value="Genomic_DNA"/>
</dbReference>
<comment type="caution">
    <text evidence="5">The sequence shown here is derived from an EMBL/GenBank/DDBJ whole genome shotgun (WGS) entry which is preliminary data.</text>
</comment>
<accession>A0AAN4VXM3</accession>
<dbReference type="InterPro" id="IPR000073">
    <property type="entry name" value="AB_hydrolase_1"/>
</dbReference>
<dbReference type="Proteomes" id="UP001310022">
    <property type="component" value="Unassembled WGS sequence"/>
</dbReference>
<dbReference type="InterPro" id="IPR029058">
    <property type="entry name" value="AB_hydrolase_fold"/>
</dbReference>
<dbReference type="InterPro" id="IPR050266">
    <property type="entry name" value="AB_hydrolase_sf"/>
</dbReference>
<evidence type="ECO:0000256" key="3">
    <source>
        <dbReference type="SAM" id="Phobius"/>
    </source>
</evidence>
<keyword evidence="3" id="KW-0472">Membrane</keyword>
<dbReference type="PANTHER" id="PTHR43798">
    <property type="entry name" value="MONOACYLGLYCEROL LIPASE"/>
    <property type="match status" value="1"/>
</dbReference>
<evidence type="ECO:0000256" key="1">
    <source>
        <dbReference type="ARBA" id="ARBA00010088"/>
    </source>
</evidence>
<feature type="domain" description="AB hydrolase-1" evidence="4">
    <location>
        <begin position="90"/>
        <end position="206"/>
    </location>
</feature>
<evidence type="ECO:0000256" key="2">
    <source>
        <dbReference type="ARBA" id="ARBA00022801"/>
    </source>
</evidence>
<sequence>MIYSSLFMKNYIGFFTICKKSSVRNVSSFIFNVLFIVISLIFTSCMKMRTSETKILKDFKGQLAQPVFGISSNREHPLHYMKIGNSPQNLLVFIHGAPGSLDAFLSYMKEEALSNRATLITLDREGYGFSGYGKAEPSIGKQAKGVKELIMDHGNYDRIFLVGHSYGGPIACKLAMDFPDLPIERLILLAPALDPAHEKVFWFNKPMDWTPFKWMLPGSFKVANLEKIHHRSELELMTNQWGSLRVPITVIHGKKDSLVPFENVAFLEEVYQGDWLEVISLENENHFIPWTQYDLVKEILMKYLPNP</sequence>
<dbReference type="GO" id="GO:0008233">
    <property type="term" value="F:peptidase activity"/>
    <property type="evidence" value="ECO:0007669"/>
    <property type="project" value="InterPro"/>
</dbReference>